<dbReference type="InterPro" id="IPR054708">
    <property type="entry name" value="MTPAP-like_central"/>
</dbReference>
<dbReference type="SUPFAM" id="SSF81631">
    <property type="entry name" value="PAP/OAS1 substrate-binding domain"/>
    <property type="match status" value="2"/>
</dbReference>
<protein>
    <recommendedName>
        <fullName evidence="2">Poly(A) RNA polymerase mitochondrial-like central palm domain-containing protein</fullName>
    </recommendedName>
</protein>
<feature type="region of interest" description="Disordered" evidence="1">
    <location>
        <begin position="649"/>
        <end position="700"/>
    </location>
</feature>
<dbReference type="SUPFAM" id="SSF81301">
    <property type="entry name" value="Nucleotidyltransferase"/>
    <property type="match status" value="1"/>
</dbReference>
<dbReference type="PANTHER" id="PTHR12271">
    <property type="entry name" value="POLY A POLYMERASE CID PAP -RELATED"/>
    <property type="match status" value="1"/>
</dbReference>
<gene>
    <name evidence="3" type="ORF">BDV98DRAFT_570039</name>
</gene>
<accession>A0A5C3QI25</accession>
<dbReference type="InterPro" id="IPR043519">
    <property type="entry name" value="NT_sf"/>
</dbReference>
<dbReference type="GO" id="GO:0031123">
    <property type="term" value="P:RNA 3'-end processing"/>
    <property type="evidence" value="ECO:0007669"/>
    <property type="project" value="TreeGrafter"/>
</dbReference>
<evidence type="ECO:0000259" key="2">
    <source>
        <dbReference type="Pfam" id="PF22600"/>
    </source>
</evidence>
<dbReference type="GO" id="GO:0016779">
    <property type="term" value="F:nucleotidyltransferase activity"/>
    <property type="evidence" value="ECO:0007669"/>
    <property type="project" value="UniProtKB-ARBA"/>
</dbReference>
<sequence length="795" mass="88908">MKHKQNLHSHLHKDARFLLERFTVGAQSPLLSWLGQIIRTIEPSAVVIPTFAPHDMNLPTCVDPEFIIIDTINPDGLPPHSPPCPLYDCRVVEGALLRSGFRVWPIIPPLQEGLIWPLVLHVESDNVEHSFRLSLPNPVIPSIMSYASSVCNIKNHGFRDTVKLLALWAYSHGFHELTIPVLHLMMVQLVHHLTEEELPHVWQRQALVGSQHLIGARSNRSVSHRDACVFLPAYRRGLGDHFMLNTASAPVCRSSWGHVASCPEVQHLPLGSLLSHFFGYYSQCQDIATKSVIGIPTMTRADFDWRFPHLQQQAFIVADPFMVSHNHAAPISPAVLDAIGQRCADAFQQLQSSEPLVAIFHQSLYELSRIVLSARWCSVASWIPVSPQSNSVPDRESIIVRVNNAIQAEFSSRYQVEVFGSSRYQVDNPSSDVDLVIIDLDRMTGFEPTNTSWLPRIYNIRQVADTLRKAGFQKVSAVVGATVPIAKFHDRRTGLDCDININNQLGVINSDLLKQYCDISPRLRPMIRALKRWAKPLQLNNPSGRGRGSGGTTFSSYTLAVMTVAHFQSLELLPNLQGGFPGLPENDQSHVFWTITKNDQRVRCDTRYRPAGQVISTEYTLDELMLSWLNLWGNEFEYDKYMVDIKTPGGFQPKPPPSPRSPLARHRSGRSQDCPTSPLRPDGHAGMDASNNDEEVSEAVPPEDISIFSTDSTFCVVDPFVRTRNIAGNIKEHNLQRFIAECKRTISMLALQASIDDISPNTGPDPEFEGYVRRAKPKGKRGSFTANGGLRQVAT</sequence>
<proteinExistence type="predicted"/>
<dbReference type="OrthoDB" id="2274644at2759"/>
<feature type="domain" description="Poly(A) RNA polymerase mitochondrial-like central palm" evidence="2">
    <location>
        <begin position="385"/>
        <end position="517"/>
    </location>
</feature>
<organism evidence="3 4">
    <name type="scientific">Pterulicium gracile</name>
    <dbReference type="NCBI Taxonomy" id="1884261"/>
    <lineage>
        <taxon>Eukaryota</taxon>
        <taxon>Fungi</taxon>
        <taxon>Dikarya</taxon>
        <taxon>Basidiomycota</taxon>
        <taxon>Agaricomycotina</taxon>
        <taxon>Agaricomycetes</taxon>
        <taxon>Agaricomycetidae</taxon>
        <taxon>Agaricales</taxon>
        <taxon>Pleurotineae</taxon>
        <taxon>Pterulaceae</taxon>
        <taxon>Pterulicium</taxon>
    </lineage>
</organism>
<evidence type="ECO:0000313" key="4">
    <source>
        <dbReference type="Proteomes" id="UP000305067"/>
    </source>
</evidence>
<evidence type="ECO:0000256" key="1">
    <source>
        <dbReference type="SAM" id="MobiDB-lite"/>
    </source>
</evidence>
<dbReference type="Proteomes" id="UP000305067">
    <property type="component" value="Unassembled WGS sequence"/>
</dbReference>
<dbReference type="AlphaFoldDB" id="A0A5C3QI25"/>
<dbReference type="STRING" id="1884261.A0A5C3QI25"/>
<dbReference type="EMBL" id="ML178830">
    <property type="protein sequence ID" value="TFL00131.1"/>
    <property type="molecule type" value="Genomic_DNA"/>
</dbReference>
<dbReference type="GO" id="GO:0010605">
    <property type="term" value="P:negative regulation of macromolecule metabolic process"/>
    <property type="evidence" value="ECO:0007669"/>
    <property type="project" value="UniProtKB-ARBA"/>
</dbReference>
<dbReference type="CDD" id="cd05402">
    <property type="entry name" value="NT_PAP_TUTase"/>
    <property type="match status" value="1"/>
</dbReference>
<keyword evidence="4" id="KW-1185">Reference proteome</keyword>
<name>A0A5C3QI25_9AGAR</name>
<dbReference type="Gene3D" id="1.10.1410.10">
    <property type="match status" value="2"/>
</dbReference>
<dbReference type="Gene3D" id="3.30.460.10">
    <property type="entry name" value="Beta Polymerase, domain 2"/>
    <property type="match status" value="1"/>
</dbReference>
<dbReference type="Pfam" id="PF22600">
    <property type="entry name" value="MTPAP-like_central"/>
    <property type="match status" value="1"/>
</dbReference>
<evidence type="ECO:0000313" key="3">
    <source>
        <dbReference type="EMBL" id="TFL00131.1"/>
    </source>
</evidence>
<reference evidence="3 4" key="1">
    <citation type="journal article" date="2019" name="Nat. Ecol. Evol.">
        <title>Megaphylogeny resolves global patterns of mushroom evolution.</title>
        <authorList>
            <person name="Varga T."/>
            <person name="Krizsan K."/>
            <person name="Foldi C."/>
            <person name="Dima B."/>
            <person name="Sanchez-Garcia M."/>
            <person name="Sanchez-Ramirez S."/>
            <person name="Szollosi G.J."/>
            <person name="Szarkandi J.G."/>
            <person name="Papp V."/>
            <person name="Albert L."/>
            <person name="Andreopoulos W."/>
            <person name="Angelini C."/>
            <person name="Antonin V."/>
            <person name="Barry K.W."/>
            <person name="Bougher N.L."/>
            <person name="Buchanan P."/>
            <person name="Buyck B."/>
            <person name="Bense V."/>
            <person name="Catcheside P."/>
            <person name="Chovatia M."/>
            <person name="Cooper J."/>
            <person name="Damon W."/>
            <person name="Desjardin D."/>
            <person name="Finy P."/>
            <person name="Geml J."/>
            <person name="Haridas S."/>
            <person name="Hughes K."/>
            <person name="Justo A."/>
            <person name="Karasinski D."/>
            <person name="Kautmanova I."/>
            <person name="Kiss B."/>
            <person name="Kocsube S."/>
            <person name="Kotiranta H."/>
            <person name="LaButti K.M."/>
            <person name="Lechner B.E."/>
            <person name="Liimatainen K."/>
            <person name="Lipzen A."/>
            <person name="Lukacs Z."/>
            <person name="Mihaltcheva S."/>
            <person name="Morgado L.N."/>
            <person name="Niskanen T."/>
            <person name="Noordeloos M.E."/>
            <person name="Ohm R.A."/>
            <person name="Ortiz-Santana B."/>
            <person name="Ovrebo C."/>
            <person name="Racz N."/>
            <person name="Riley R."/>
            <person name="Savchenko A."/>
            <person name="Shiryaev A."/>
            <person name="Soop K."/>
            <person name="Spirin V."/>
            <person name="Szebenyi C."/>
            <person name="Tomsovsky M."/>
            <person name="Tulloss R.E."/>
            <person name="Uehling J."/>
            <person name="Grigoriev I.V."/>
            <person name="Vagvolgyi C."/>
            <person name="Papp T."/>
            <person name="Martin F.M."/>
            <person name="Miettinen O."/>
            <person name="Hibbett D.S."/>
            <person name="Nagy L.G."/>
        </authorList>
    </citation>
    <scope>NUCLEOTIDE SEQUENCE [LARGE SCALE GENOMIC DNA]</scope>
    <source>
        <strain evidence="3 4">CBS 309.79</strain>
    </source>
</reference>
<dbReference type="PANTHER" id="PTHR12271:SF40">
    <property type="entry name" value="POLY(A) RNA POLYMERASE GLD2"/>
    <property type="match status" value="1"/>
</dbReference>